<dbReference type="AlphaFoldDB" id="A0A0M4EC16"/>
<organism evidence="1 2">
    <name type="scientific">Drosophila busckii</name>
    <name type="common">Fruit fly</name>
    <dbReference type="NCBI Taxonomy" id="30019"/>
    <lineage>
        <taxon>Eukaryota</taxon>
        <taxon>Metazoa</taxon>
        <taxon>Ecdysozoa</taxon>
        <taxon>Arthropoda</taxon>
        <taxon>Hexapoda</taxon>
        <taxon>Insecta</taxon>
        <taxon>Pterygota</taxon>
        <taxon>Neoptera</taxon>
        <taxon>Endopterygota</taxon>
        <taxon>Diptera</taxon>
        <taxon>Brachycera</taxon>
        <taxon>Muscomorpha</taxon>
        <taxon>Ephydroidea</taxon>
        <taxon>Drosophilidae</taxon>
        <taxon>Drosophila</taxon>
    </lineage>
</organism>
<evidence type="ECO:0000313" key="2">
    <source>
        <dbReference type="Proteomes" id="UP000494163"/>
    </source>
</evidence>
<dbReference type="OrthoDB" id="6602431at2759"/>
<gene>
    <name evidence="1" type="ORF">Dbus_chr2Lg2323</name>
</gene>
<protein>
    <submittedName>
        <fullName evidence="1">Maker600</fullName>
    </submittedName>
</protein>
<dbReference type="EMBL" id="CP012523">
    <property type="protein sequence ID" value="ALC40238.1"/>
    <property type="molecule type" value="Genomic_DNA"/>
</dbReference>
<proteinExistence type="predicted"/>
<name>A0A0M4EC16_DROBS</name>
<dbReference type="STRING" id="30019.A0A0M4EC16"/>
<sequence>MNHNMSFLHTEPFSCTTTKCTLPYFCKNFRVGEIWDFDCMKATGEDKEYQAWCAMRKSTASKVQALSTIMLSYLGNSFLNL</sequence>
<evidence type="ECO:0000313" key="1">
    <source>
        <dbReference type="EMBL" id="ALC40238.1"/>
    </source>
</evidence>
<reference evidence="1 2" key="1">
    <citation type="submission" date="2015-08" db="EMBL/GenBank/DDBJ databases">
        <title>Ancestral chromatin configuration constrains chromatin evolution on differentiating sex chromosomes in Drosophila.</title>
        <authorList>
            <person name="Zhou Q."/>
            <person name="Bachtrog D."/>
        </authorList>
    </citation>
    <scope>NUCLEOTIDE SEQUENCE [LARGE SCALE GENOMIC DNA]</scope>
    <source>
        <tissue evidence="1">Whole larvae</tissue>
    </source>
</reference>
<keyword evidence="2" id="KW-1185">Reference proteome</keyword>
<dbReference type="Proteomes" id="UP000494163">
    <property type="component" value="Chromosome 2L"/>
</dbReference>
<accession>A0A0M4EC16</accession>